<comment type="cofactor">
    <cofactor evidence="1">
        <name>thiamine diphosphate</name>
        <dbReference type="ChEBI" id="CHEBI:58937"/>
    </cofactor>
</comment>
<evidence type="ECO:0000256" key="9">
    <source>
        <dbReference type="SAM" id="MobiDB-lite"/>
    </source>
</evidence>
<dbReference type="PANTHER" id="PTHR23152">
    <property type="entry name" value="2-OXOGLUTARATE DEHYDROGENASE"/>
    <property type="match status" value="1"/>
</dbReference>
<keyword evidence="5" id="KW-0786">Thiamine pyrophosphate</keyword>
<dbReference type="SUPFAM" id="SSF52518">
    <property type="entry name" value="Thiamin diphosphate-binding fold (THDP-binding)"/>
    <property type="match status" value="2"/>
</dbReference>
<dbReference type="Gene3D" id="3.40.50.12470">
    <property type="match status" value="1"/>
</dbReference>
<dbReference type="PANTHER" id="PTHR23152:SF4">
    <property type="entry name" value="2-OXOADIPATE DEHYDROGENASE COMPLEX COMPONENT E1"/>
    <property type="match status" value="1"/>
</dbReference>
<feature type="region of interest" description="Disordered" evidence="9">
    <location>
        <begin position="561"/>
        <end position="590"/>
    </location>
</feature>
<protein>
    <recommendedName>
        <fullName evidence="7">2-oxoglutarate dehydrogenase, mitochondrial</fullName>
        <ecNumber evidence="3">1.2.4.2</ecNumber>
    </recommendedName>
    <alternativeName>
        <fullName evidence="8">2-oxoglutarate dehydrogenase complex component E1</fullName>
    </alternativeName>
</protein>
<dbReference type="EC" id="1.2.4.2" evidence="3"/>
<dbReference type="GO" id="GO:0006099">
    <property type="term" value="P:tricarboxylic acid cycle"/>
    <property type="evidence" value="ECO:0007669"/>
    <property type="project" value="TreeGrafter"/>
</dbReference>
<dbReference type="Gene3D" id="1.10.287.1150">
    <property type="entry name" value="TPP helical domain"/>
    <property type="match status" value="1"/>
</dbReference>
<dbReference type="GO" id="GO:0005739">
    <property type="term" value="C:mitochondrion"/>
    <property type="evidence" value="ECO:0007669"/>
    <property type="project" value="TreeGrafter"/>
</dbReference>
<organism evidence="11 12">
    <name type="scientific">Colletotrichum tabaci</name>
    <dbReference type="NCBI Taxonomy" id="1209068"/>
    <lineage>
        <taxon>Eukaryota</taxon>
        <taxon>Fungi</taxon>
        <taxon>Dikarya</taxon>
        <taxon>Ascomycota</taxon>
        <taxon>Pezizomycotina</taxon>
        <taxon>Sordariomycetes</taxon>
        <taxon>Hypocreomycetidae</taxon>
        <taxon>Glomerellales</taxon>
        <taxon>Glomerellaceae</taxon>
        <taxon>Colletotrichum</taxon>
        <taxon>Colletotrichum destructivum species complex</taxon>
    </lineage>
</organism>
<dbReference type="Gene3D" id="3.40.50.11610">
    <property type="entry name" value="Multifunctional 2-oxoglutarate metabolism enzyme, C-terminal domain"/>
    <property type="match status" value="1"/>
</dbReference>
<dbReference type="InterPro" id="IPR011603">
    <property type="entry name" value="2oxoglutarate_DH_E1"/>
</dbReference>
<comment type="similarity">
    <text evidence="2">Belongs to the alpha-ketoglutarate dehydrogenase family.</text>
</comment>
<dbReference type="AlphaFoldDB" id="A0AAV9TVD9"/>
<gene>
    <name evidence="11" type="ORF">QIS74_00964</name>
</gene>
<proteinExistence type="inferred from homology"/>
<evidence type="ECO:0000256" key="2">
    <source>
        <dbReference type="ARBA" id="ARBA00006936"/>
    </source>
</evidence>
<sequence length="1006" mass="110224">MSLPQHRVNKNTTGLLHQWHSHILSTEWQISPVDSFLHGGSAGYVDEMYAAWKANPSSVHISWHSYFRKMEDPSIHSTRAFQPPPGLLPERHTPALTPASGVQSNSSVNYLKAQNIVRAFEQHGHTAAKINPLDDVGNTTILPHADIPSASNLHKYGFSAADLDREIPLGPDLLPQLAESRGSLKLRDIIAACEDIYCGSFGVEYHHISDAAKRDWIRQRVEEYPQLAPSAEEKRRILDTLIWATSLERFLAAKFPNEKRFGLDGAEGLAAGLAALIDRCAEAHGVRDIVVGSCHRGRMNLLSTVYGKDFETLFRQFAGTETFDAAAGQTGDVKYHFGMDGHRTTAVEGKTVGISMLPNPSHLEAVDPVAQGKAKAVQHVRADGVSDQSGVMFLALHGDAAFAGQGPVYETLNLSGLAGYNVGGAVRLVVNNQIGFTTDAADSRSTPYCTDLAKYVEAPVVHVNADDPEAVVFVARLAADWRAAFRCDIVVDVVCYRRFGHNEIDQASFTQPEMYQRIADQKPLLEFYAEKLVREGAVSAEAVEEQKAWVWEQLEDKLARSKQPAGENSSLEATKESSQAPAAAAPTSTAVDESTISSVAQAITSVPDGFHLHRNLQRILAAKKQAIDTGVIDWATAEALAFGSLLLEGKPVRISGQDVERGTFSHRHSVLHNQVTHAEHTPLNNLNPQSGPDQSRQAAYTAVNSPLSEFGVLGFEYGYSLAAPDALVVWEAQFGDFVNNAQVVVDQFIASGEAKWLLRSGLVVSLPHGYDGQGPEHSSARLGRFLELGSEDPRSWPVDLEAAQRGCNIRVVCMTTPANLFHALRRQVLSPEKKPLIIFFSKSLLRHPLARSSVQELTGTSTFQPVLADPEHDGVSLLPRDEIKRVILCSGQVYAALHKHREARNIRDVAITRVEELHPFPWAAVRENLESYPAAETVVWAQEEPHNGGAWQYMRDRLETVTGESDLLRGRRIVYAGRGTGAAAATGSKKVHQREEERLLEDAFGV</sequence>
<evidence type="ECO:0000256" key="3">
    <source>
        <dbReference type="ARBA" id="ARBA00012280"/>
    </source>
</evidence>
<dbReference type="Pfam" id="PF16078">
    <property type="entry name" value="2-oxogl_dehyd_N"/>
    <property type="match status" value="1"/>
</dbReference>
<name>A0AAV9TVD9_9PEZI</name>
<feature type="domain" description="Transketolase-like pyrimidine-binding" evidence="10">
    <location>
        <begin position="632"/>
        <end position="847"/>
    </location>
</feature>
<evidence type="ECO:0000256" key="6">
    <source>
        <dbReference type="ARBA" id="ARBA00037426"/>
    </source>
</evidence>
<dbReference type="SMART" id="SM00861">
    <property type="entry name" value="Transket_pyr"/>
    <property type="match status" value="1"/>
</dbReference>
<dbReference type="InterPro" id="IPR001017">
    <property type="entry name" value="DH_E1"/>
</dbReference>
<keyword evidence="12" id="KW-1185">Reference proteome</keyword>
<dbReference type="Pfam" id="PF16870">
    <property type="entry name" value="OxoGdeHyase_C"/>
    <property type="match status" value="1"/>
</dbReference>
<keyword evidence="4" id="KW-0560">Oxidoreductase</keyword>
<dbReference type="InterPro" id="IPR005475">
    <property type="entry name" value="Transketolase-like_Pyr-bd"/>
</dbReference>
<evidence type="ECO:0000256" key="1">
    <source>
        <dbReference type="ARBA" id="ARBA00001964"/>
    </source>
</evidence>
<evidence type="ECO:0000256" key="4">
    <source>
        <dbReference type="ARBA" id="ARBA00023002"/>
    </source>
</evidence>
<dbReference type="InterPro" id="IPR031717">
    <property type="entry name" value="ODO-1/KGD_C"/>
</dbReference>
<dbReference type="Pfam" id="PF00676">
    <property type="entry name" value="E1_dh"/>
    <property type="match status" value="1"/>
</dbReference>
<dbReference type="EMBL" id="JASAOK010000001">
    <property type="protein sequence ID" value="KAK6227409.1"/>
    <property type="molecule type" value="Genomic_DNA"/>
</dbReference>
<dbReference type="Proteomes" id="UP001327957">
    <property type="component" value="Unassembled WGS sequence"/>
</dbReference>
<dbReference type="CDD" id="cd02016">
    <property type="entry name" value="TPP_E1_OGDC_like"/>
    <property type="match status" value="1"/>
</dbReference>
<dbReference type="Gene3D" id="3.40.50.970">
    <property type="match status" value="1"/>
</dbReference>
<dbReference type="GO" id="GO:0030976">
    <property type="term" value="F:thiamine pyrophosphate binding"/>
    <property type="evidence" value="ECO:0007669"/>
    <property type="project" value="InterPro"/>
</dbReference>
<dbReference type="NCBIfam" id="NF006914">
    <property type="entry name" value="PRK09404.1"/>
    <property type="match status" value="1"/>
</dbReference>
<evidence type="ECO:0000256" key="8">
    <source>
        <dbReference type="ARBA" id="ARBA00042984"/>
    </source>
</evidence>
<dbReference type="PIRSF" id="PIRSF000157">
    <property type="entry name" value="Oxoglu_dh_E1"/>
    <property type="match status" value="1"/>
</dbReference>
<dbReference type="NCBIfam" id="NF008907">
    <property type="entry name" value="PRK12270.1"/>
    <property type="match status" value="1"/>
</dbReference>
<evidence type="ECO:0000259" key="10">
    <source>
        <dbReference type="SMART" id="SM00861"/>
    </source>
</evidence>
<dbReference type="GO" id="GO:0045252">
    <property type="term" value="C:oxoglutarate dehydrogenase complex"/>
    <property type="evidence" value="ECO:0007669"/>
    <property type="project" value="TreeGrafter"/>
</dbReference>
<evidence type="ECO:0000256" key="7">
    <source>
        <dbReference type="ARBA" id="ARBA00040267"/>
    </source>
</evidence>
<dbReference type="InterPro" id="IPR042179">
    <property type="entry name" value="KGD_C_sf"/>
</dbReference>
<dbReference type="InterPro" id="IPR032106">
    <property type="entry name" value="2-oxogl_dehyd_N"/>
</dbReference>
<evidence type="ECO:0000256" key="5">
    <source>
        <dbReference type="ARBA" id="ARBA00023052"/>
    </source>
</evidence>
<accession>A0AAV9TVD9</accession>
<dbReference type="GO" id="GO:0004591">
    <property type="term" value="F:oxoglutarate dehydrogenase (succinyl-transferring) activity"/>
    <property type="evidence" value="ECO:0007669"/>
    <property type="project" value="UniProtKB-EC"/>
</dbReference>
<comment type="caution">
    <text evidence="11">The sequence shown here is derived from an EMBL/GenBank/DDBJ whole genome shotgun (WGS) entry which is preliminary data.</text>
</comment>
<evidence type="ECO:0000313" key="11">
    <source>
        <dbReference type="EMBL" id="KAK6227409.1"/>
    </source>
</evidence>
<feature type="compositionally biased region" description="Low complexity" evidence="9">
    <location>
        <begin position="576"/>
        <end position="590"/>
    </location>
</feature>
<evidence type="ECO:0000313" key="12">
    <source>
        <dbReference type="Proteomes" id="UP001327957"/>
    </source>
</evidence>
<dbReference type="NCBIfam" id="TIGR00239">
    <property type="entry name" value="2oxo_dh_E1"/>
    <property type="match status" value="1"/>
</dbReference>
<dbReference type="Pfam" id="PF02779">
    <property type="entry name" value="Transket_pyr"/>
    <property type="match status" value="1"/>
</dbReference>
<dbReference type="InterPro" id="IPR029061">
    <property type="entry name" value="THDP-binding"/>
</dbReference>
<dbReference type="FunFam" id="3.40.50.12470:FF:000003">
    <property type="entry name" value="2-oxoglutarate dehydrogenase E1 component"/>
    <property type="match status" value="1"/>
</dbReference>
<reference evidence="11 12" key="1">
    <citation type="submission" date="2023-04" db="EMBL/GenBank/DDBJ databases">
        <title>Colletotrichum tabacum stain YC1 causing leaf anthracnose on Nicotiana tabacum(L.) cv.</title>
        <authorList>
            <person name="Ji Z."/>
            <person name="Wang M."/>
            <person name="Zhang J."/>
            <person name="Wang N."/>
            <person name="Zhou Z."/>
        </authorList>
    </citation>
    <scope>NUCLEOTIDE SEQUENCE [LARGE SCALE GENOMIC DNA]</scope>
    <source>
        <strain evidence="11 12">YC1</strain>
    </source>
</reference>
<comment type="function">
    <text evidence="6">The 2-oxoglutarate dehydrogenase complex catalyzes the overall conversion of 2-oxoglutarate to succinyl-CoA and CO(2). It contains multiple copies of three enzymatic components: 2-oxoglutarate dehydrogenase (E1), dihydrolipoamide succinyltransferase (E2) and lipoamide dehydrogenase (E3).</text>
</comment>